<evidence type="ECO:0000313" key="2">
    <source>
        <dbReference type="Proteomes" id="UP000194873"/>
    </source>
</evidence>
<accession>A0A243WH46</accession>
<proteinExistence type="predicted"/>
<dbReference type="AlphaFoldDB" id="A0A243WH46"/>
<dbReference type="EMBL" id="MTSE01000003">
    <property type="protein sequence ID" value="OUJ74827.1"/>
    <property type="molecule type" value="Genomic_DNA"/>
</dbReference>
<protein>
    <recommendedName>
        <fullName evidence="3">Cytochrome P460 domain-containing protein</fullName>
    </recommendedName>
</protein>
<dbReference type="OrthoDB" id="674757at2"/>
<evidence type="ECO:0008006" key="3">
    <source>
        <dbReference type="Google" id="ProtNLM"/>
    </source>
</evidence>
<dbReference type="Proteomes" id="UP000194873">
    <property type="component" value="Unassembled WGS sequence"/>
</dbReference>
<evidence type="ECO:0000313" key="1">
    <source>
        <dbReference type="EMBL" id="OUJ74827.1"/>
    </source>
</evidence>
<keyword evidence="2" id="KW-1185">Reference proteome</keyword>
<dbReference type="RefSeq" id="WP_086593638.1">
    <property type="nucleotide sequence ID" value="NZ_MTSE01000003.1"/>
</dbReference>
<comment type="caution">
    <text evidence="1">The sequence shown here is derived from an EMBL/GenBank/DDBJ whole genome shotgun (WGS) entry which is preliminary data.</text>
</comment>
<organism evidence="1 2">
    <name type="scientific">Hymenobacter crusticola</name>
    <dbReference type="NCBI Taxonomy" id="1770526"/>
    <lineage>
        <taxon>Bacteria</taxon>
        <taxon>Pseudomonadati</taxon>
        <taxon>Bacteroidota</taxon>
        <taxon>Cytophagia</taxon>
        <taxon>Cytophagales</taxon>
        <taxon>Hymenobacteraceae</taxon>
        <taxon>Hymenobacter</taxon>
    </lineage>
</organism>
<name>A0A243WH46_9BACT</name>
<gene>
    <name evidence="1" type="ORF">BXP70_08720</name>
</gene>
<sequence length="159" mass="16929">MQVPTIALVGLLALSACSQPQVPAGQLNEAASLPASFDFNKLDLRVLSTFVNRRQATTATLYGNDLARQAALGGTSAAQPGEVLALVTWRQQADPNWFGARIPGALQSLELLRIEPGAAGHPAVTYQCFTGKALTLRADTLHQQERIAYLLAQKPAVLP</sequence>
<reference evidence="1 2" key="1">
    <citation type="submission" date="2017-01" db="EMBL/GenBank/DDBJ databases">
        <title>A new Hymenobacter.</title>
        <authorList>
            <person name="Liang Y."/>
            <person name="Feng F."/>
        </authorList>
    </citation>
    <scope>NUCLEOTIDE SEQUENCE [LARGE SCALE GENOMIC DNA]</scope>
    <source>
        <strain evidence="1">MIMBbqt21</strain>
    </source>
</reference>